<evidence type="ECO:0000313" key="2">
    <source>
        <dbReference type="EMBL" id="GAA1799348.1"/>
    </source>
</evidence>
<feature type="transmembrane region" description="Helical" evidence="1">
    <location>
        <begin position="184"/>
        <end position="205"/>
    </location>
</feature>
<keyword evidence="1" id="KW-0812">Transmembrane</keyword>
<reference evidence="3" key="1">
    <citation type="journal article" date="2019" name="Int. J. Syst. Evol. Microbiol.">
        <title>The Global Catalogue of Microorganisms (GCM) 10K type strain sequencing project: providing services to taxonomists for standard genome sequencing and annotation.</title>
        <authorList>
            <consortium name="The Broad Institute Genomics Platform"/>
            <consortium name="The Broad Institute Genome Sequencing Center for Infectious Disease"/>
            <person name="Wu L."/>
            <person name="Ma J."/>
        </authorList>
    </citation>
    <scope>NUCLEOTIDE SEQUENCE [LARGE SCALE GENOMIC DNA]</scope>
    <source>
        <strain evidence="3">JCM 14736</strain>
    </source>
</reference>
<dbReference type="InterPro" id="IPR009339">
    <property type="entry name" value="DUF998"/>
</dbReference>
<keyword evidence="1" id="KW-0472">Membrane</keyword>
<gene>
    <name evidence="2" type="ORF">GCM10009768_30480</name>
</gene>
<protein>
    <recommendedName>
        <fullName evidence="4">DUF998 domain-containing protein</fullName>
    </recommendedName>
</protein>
<evidence type="ECO:0000313" key="3">
    <source>
        <dbReference type="Proteomes" id="UP001500851"/>
    </source>
</evidence>
<feature type="transmembrane region" description="Helical" evidence="1">
    <location>
        <begin position="158"/>
        <end position="178"/>
    </location>
</feature>
<feature type="transmembrane region" description="Helical" evidence="1">
    <location>
        <begin position="125"/>
        <end position="146"/>
    </location>
</feature>
<name>A0ABP4Y6B2_9MICO</name>
<organism evidence="2 3">
    <name type="scientific">Leucobacter iarius</name>
    <dbReference type="NCBI Taxonomy" id="333963"/>
    <lineage>
        <taxon>Bacteria</taxon>
        <taxon>Bacillati</taxon>
        <taxon>Actinomycetota</taxon>
        <taxon>Actinomycetes</taxon>
        <taxon>Micrococcales</taxon>
        <taxon>Microbacteriaceae</taxon>
        <taxon>Leucobacter</taxon>
    </lineage>
</organism>
<keyword evidence="1" id="KW-1133">Transmembrane helix</keyword>
<proteinExistence type="predicted"/>
<dbReference type="Proteomes" id="UP001500851">
    <property type="component" value="Unassembled WGS sequence"/>
</dbReference>
<evidence type="ECO:0000256" key="1">
    <source>
        <dbReference type="SAM" id="Phobius"/>
    </source>
</evidence>
<accession>A0ABP4Y6B2</accession>
<evidence type="ECO:0008006" key="4">
    <source>
        <dbReference type="Google" id="ProtNLM"/>
    </source>
</evidence>
<dbReference type="Pfam" id="PF06197">
    <property type="entry name" value="DUF998"/>
    <property type="match status" value="1"/>
</dbReference>
<keyword evidence="3" id="KW-1185">Reference proteome</keyword>
<dbReference type="EMBL" id="BAAAOB010000005">
    <property type="protein sequence ID" value="GAA1799348.1"/>
    <property type="molecule type" value="Genomic_DNA"/>
</dbReference>
<feature type="transmembrane region" description="Helical" evidence="1">
    <location>
        <begin position="56"/>
        <end position="74"/>
    </location>
</feature>
<feature type="transmembrane region" description="Helical" evidence="1">
    <location>
        <begin position="86"/>
        <end position="105"/>
    </location>
</feature>
<comment type="caution">
    <text evidence="2">The sequence shown here is derived from an EMBL/GenBank/DDBJ whole genome shotgun (WGS) entry which is preliminary data.</text>
</comment>
<sequence length="223" mass="23652">MQIPSTRTTRARRALTAAAALALAAALAIIWAGRLLIERPVYVSELGAEEPTARWFKYALLLIVFGGLVVAWSARGVRLRRWDAMLLRPAALLAISSACFFVASQEPCTSGCPIPFADEIRWQDLVHTSSAVVAFGAAALAMLAVAGSDADRSLRHGSLAAAGSVAVIAATGGIFSLLRFRTDIGGLLEFVATSIGVLWLLWFGLRVQSRSGHRRSTASSTSA</sequence>